<dbReference type="PANTHER" id="PTHR13602">
    <property type="entry name" value="UPF0488 PROTEIN C8ORF33"/>
    <property type="match status" value="1"/>
</dbReference>
<feature type="compositionally biased region" description="Polar residues" evidence="2">
    <location>
        <begin position="306"/>
        <end position="315"/>
    </location>
</feature>
<name>A0A8B9GCF9_9PSIT</name>
<dbReference type="AlphaFoldDB" id="A0A8B9GCF9"/>
<evidence type="ECO:0000256" key="1">
    <source>
        <dbReference type="ARBA" id="ARBA00005707"/>
    </source>
</evidence>
<dbReference type="InterPro" id="IPR029274">
    <property type="entry name" value="DUF4615"/>
</dbReference>
<organism evidence="3 4">
    <name type="scientific">Amazona collaria</name>
    <name type="common">yellow-billed parrot</name>
    <dbReference type="NCBI Taxonomy" id="241587"/>
    <lineage>
        <taxon>Eukaryota</taxon>
        <taxon>Metazoa</taxon>
        <taxon>Chordata</taxon>
        <taxon>Craniata</taxon>
        <taxon>Vertebrata</taxon>
        <taxon>Euteleostomi</taxon>
        <taxon>Archelosauria</taxon>
        <taxon>Archosauria</taxon>
        <taxon>Dinosauria</taxon>
        <taxon>Saurischia</taxon>
        <taxon>Theropoda</taxon>
        <taxon>Coelurosauria</taxon>
        <taxon>Aves</taxon>
        <taxon>Neognathae</taxon>
        <taxon>Neoaves</taxon>
        <taxon>Telluraves</taxon>
        <taxon>Australaves</taxon>
        <taxon>Psittaciformes</taxon>
        <taxon>Psittacidae</taxon>
        <taxon>Amazona</taxon>
    </lineage>
</organism>
<proteinExistence type="inferred from homology"/>
<dbReference type="PANTHER" id="PTHR13602:SF2">
    <property type="entry name" value="UPF0488 PROTEIN C8ORF33"/>
    <property type="match status" value="1"/>
</dbReference>
<comment type="similarity">
    <text evidence="1">Belongs to the UPF0488 family.</text>
</comment>
<feature type="region of interest" description="Disordered" evidence="2">
    <location>
        <begin position="305"/>
        <end position="394"/>
    </location>
</feature>
<dbReference type="Ensembl" id="ENSACOT00000020391.1">
    <property type="protein sequence ID" value="ENSACOP00000019691.1"/>
    <property type="gene ID" value="ENSACOG00000013546.1"/>
</dbReference>
<feature type="compositionally biased region" description="Basic and acidic residues" evidence="2">
    <location>
        <begin position="360"/>
        <end position="377"/>
    </location>
</feature>
<dbReference type="Proteomes" id="UP000694522">
    <property type="component" value="Unplaced"/>
</dbReference>
<reference evidence="3" key="1">
    <citation type="submission" date="2025-08" db="UniProtKB">
        <authorList>
            <consortium name="Ensembl"/>
        </authorList>
    </citation>
    <scope>IDENTIFICATION</scope>
</reference>
<reference evidence="3" key="2">
    <citation type="submission" date="2025-09" db="UniProtKB">
        <authorList>
            <consortium name="Ensembl"/>
        </authorList>
    </citation>
    <scope>IDENTIFICATION</scope>
</reference>
<accession>A0A8B9GCF9</accession>
<evidence type="ECO:0000313" key="4">
    <source>
        <dbReference type="Proteomes" id="UP000694522"/>
    </source>
</evidence>
<evidence type="ECO:0000313" key="3">
    <source>
        <dbReference type="Ensembl" id="ENSACOP00000019691.1"/>
    </source>
</evidence>
<keyword evidence="4" id="KW-1185">Reference proteome</keyword>
<dbReference type="Pfam" id="PF15393">
    <property type="entry name" value="DUF4615"/>
    <property type="match status" value="2"/>
</dbReference>
<protein>
    <submittedName>
        <fullName evidence="3">Uncharacterized protein</fullName>
    </submittedName>
</protein>
<sequence length="536" mass="58934">MRLRNVCAGTKERADHGRGSLWAVHGGWSFRAFTRGPRPRPQARAQSLVLGPARVKPDPGSLHAVGGRRWPGASGMEQAPQGTFQEKLQWCISQLEANLHLSPTPKQAEETQCILKVLCSRDTPFVNKQEVMNHVFEDYHLKMADDQMCMDKADMKPGDVEVQQSSGQASDGVLRGEQSDQISEAKPKWFMSSDNSFRFDFTLSGSDPEATGTPLETVPDVSGAEQIQTAVGATKQENWNGALSFAASGQEPKFAFSFAIPDEGCPLSQLVPAGQHTDCPAGHEVLGNSLPSESGGMPQIAALQKPQLTQTTGSSPKEGRSRVTLKIPQSESAPGDETVAEKSADGAAQKKKKKQKTSSSKKEIKETEINRKAKAEASRCQNAGTSHQDETSQSGDQLWKEVDWCVEQLELGLKTQKSTPKQVDEALRAIKTLRSDKAPLVKKRQLMRAMFGDYRKKMEEELCKELKLMEAAVKSARVVEVKRSVCKKKGQFIRKCSEACRKSQDSAGCLSDSPRTLSTSPFKFTPSQEEFRFNFL</sequence>
<feature type="compositionally biased region" description="Polar residues" evidence="2">
    <location>
        <begin position="379"/>
        <end position="394"/>
    </location>
</feature>
<evidence type="ECO:0000256" key="2">
    <source>
        <dbReference type="SAM" id="MobiDB-lite"/>
    </source>
</evidence>